<evidence type="ECO:0000256" key="1">
    <source>
        <dbReference type="SAM" id="MobiDB-lite"/>
    </source>
</evidence>
<dbReference type="Gene3D" id="2.40.50.180">
    <property type="entry name" value="CheA-289, Domain 4"/>
    <property type="match status" value="1"/>
</dbReference>
<dbReference type="RefSeq" id="WP_150063324.1">
    <property type="nucleotide sequence ID" value="NZ_JACHII010000013.1"/>
</dbReference>
<dbReference type="EMBL" id="VWPJ01000016">
    <property type="protein sequence ID" value="KAA5604586.1"/>
    <property type="molecule type" value="Genomic_DNA"/>
</dbReference>
<dbReference type="Proteomes" id="UP000324065">
    <property type="component" value="Unassembled WGS sequence"/>
</dbReference>
<protein>
    <submittedName>
        <fullName evidence="3">Chemotaxis protein CheW</fullName>
    </submittedName>
</protein>
<dbReference type="GO" id="GO:0006935">
    <property type="term" value="P:chemotaxis"/>
    <property type="evidence" value="ECO:0007669"/>
    <property type="project" value="InterPro"/>
</dbReference>
<organism evidence="3 4">
    <name type="scientific">Roseospira marina</name>
    <dbReference type="NCBI Taxonomy" id="140057"/>
    <lineage>
        <taxon>Bacteria</taxon>
        <taxon>Pseudomonadati</taxon>
        <taxon>Pseudomonadota</taxon>
        <taxon>Alphaproteobacteria</taxon>
        <taxon>Rhodospirillales</taxon>
        <taxon>Rhodospirillaceae</taxon>
        <taxon>Roseospira</taxon>
    </lineage>
</organism>
<reference evidence="3 4" key="1">
    <citation type="submission" date="2019-09" db="EMBL/GenBank/DDBJ databases">
        <title>Genome sequence of Roseospira marina, one of the more divergent members of the non-sulfur purple photosynthetic bacterial family, the Rhodospirillaceae.</title>
        <authorList>
            <person name="Meyer T."/>
            <person name="Kyndt J."/>
        </authorList>
    </citation>
    <scope>NUCLEOTIDE SEQUENCE [LARGE SCALE GENOMIC DNA]</scope>
    <source>
        <strain evidence="3 4">DSM 15113</strain>
    </source>
</reference>
<name>A0A5M6I8L9_9PROT</name>
<evidence type="ECO:0000313" key="3">
    <source>
        <dbReference type="EMBL" id="KAA5604586.1"/>
    </source>
</evidence>
<dbReference type="CDD" id="cd00732">
    <property type="entry name" value="CheW"/>
    <property type="match status" value="1"/>
</dbReference>
<dbReference type="InterPro" id="IPR039315">
    <property type="entry name" value="CheW"/>
</dbReference>
<dbReference type="Gene3D" id="2.30.30.40">
    <property type="entry name" value="SH3 Domains"/>
    <property type="match status" value="1"/>
</dbReference>
<dbReference type="InterPro" id="IPR002545">
    <property type="entry name" value="CheW-lke_dom"/>
</dbReference>
<dbReference type="PROSITE" id="PS50851">
    <property type="entry name" value="CHEW"/>
    <property type="match status" value="1"/>
</dbReference>
<evidence type="ECO:0000259" key="2">
    <source>
        <dbReference type="PROSITE" id="PS50851"/>
    </source>
</evidence>
<comment type="caution">
    <text evidence="3">The sequence shown here is derived from an EMBL/GenBank/DDBJ whole genome shotgun (WGS) entry which is preliminary data.</text>
</comment>
<dbReference type="Pfam" id="PF01584">
    <property type="entry name" value="CheW"/>
    <property type="match status" value="1"/>
</dbReference>
<dbReference type="PANTHER" id="PTHR22617:SF23">
    <property type="entry name" value="CHEMOTAXIS PROTEIN CHEW"/>
    <property type="match status" value="1"/>
</dbReference>
<gene>
    <name evidence="3" type="ORF">F1188_15350</name>
</gene>
<keyword evidence="4" id="KW-1185">Reference proteome</keyword>
<dbReference type="AlphaFoldDB" id="A0A5M6I8L9"/>
<dbReference type="GO" id="GO:0007165">
    <property type="term" value="P:signal transduction"/>
    <property type="evidence" value="ECO:0007669"/>
    <property type="project" value="InterPro"/>
</dbReference>
<dbReference type="InterPro" id="IPR036061">
    <property type="entry name" value="CheW-like_dom_sf"/>
</dbReference>
<dbReference type="SMART" id="SM00260">
    <property type="entry name" value="CheW"/>
    <property type="match status" value="1"/>
</dbReference>
<proteinExistence type="predicted"/>
<feature type="compositionally biased region" description="Low complexity" evidence="1">
    <location>
        <begin position="1"/>
        <end position="22"/>
    </location>
</feature>
<dbReference type="PANTHER" id="PTHR22617">
    <property type="entry name" value="CHEMOTAXIS SENSOR HISTIDINE KINASE-RELATED"/>
    <property type="match status" value="1"/>
</dbReference>
<sequence length="185" mass="19728">MTANPAPRSPGSGPPRGLSAAATEVRSTQADTQYVTVGVDREVFALDVACVREVIDPQPFTRLPNMPPSVCGMIDVRHQSVPVFDLRVTFGLSSGEQTEHTRIVVLEVPFGDRAAVLGALTDRVFEVTALDEADIEAPPELGGAWRSPAVAGLGRRKGHLVVVLDIAKVFSLTDLTMASADDIRL</sequence>
<dbReference type="OrthoDB" id="3291462at2"/>
<dbReference type="SUPFAM" id="SSF50341">
    <property type="entry name" value="CheW-like"/>
    <property type="match status" value="1"/>
</dbReference>
<feature type="region of interest" description="Disordered" evidence="1">
    <location>
        <begin position="1"/>
        <end position="25"/>
    </location>
</feature>
<evidence type="ECO:0000313" key="4">
    <source>
        <dbReference type="Proteomes" id="UP000324065"/>
    </source>
</evidence>
<accession>A0A5M6I8L9</accession>
<feature type="domain" description="CheW-like" evidence="2">
    <location>
        <begin position="31"/>
        <end position="175"/>
    </location>
</feature>
<dbReference type="GO" id="GO:0005829">
    <property type="term" value="C:cytosol"/>
    <property type="evidence" value="ECO:0007669"/>
    <property type="project" value="TreeGrafter"/>
</dbReference>